<dbReference type="Pfam" id="PF00119">
    <property type="entry name" value="ATP-synt_A"/>
    <property type="match status" value="1"/>
</dbReference>
<sequence length="233" mass="25760">MIHPIIFLDFFRKLLAPLHIGEAAADAIAYTWLIIIVAVVVSLLATRAVREVPQGLQNLMEIIIDGIENMIAESMGPKGRAFFPLIATLALFILVSNLIGLIPGFFPPTANINTTAACAVVVFCATHIVGIKEHGTHYVKHFMGPIIWLAPLMFFIEVIGHLSRVLSLSLRLFGNMQGHELVLMIFFTLGVKYFMPLAPLPMMLMGILVSFIQAFVFMLLAMIYIQGSLEEAH</sequence>
<evidence type="ECO:0000256" key="10">
    <source>
        <dbReference type="ARBA" id="ARBA00023136"/>
    </source>
</evidence>
<evidence type="ECO:0000256" key="8">
    <source>
        <dbReference type="ARBA" id="ARBA00022989"/>
    </source>
</evidence>
<comment type="similarity">
    <text evidence="2 12 13">Belongs to the ATPase A chain family.</text>
</comment>
<keyword evidence="5 12" id="KW-0138">CF(0)</keyword>
<keyword evidence="10 12" id="KW-0472">Membrane</keyword>
<keyword evidence="3 12" id="KW-0813">Transport</keyword>
<protein>
    <recommendedName>
        <fullName evidence="12 13">ATP synthase subunit a</fullName>
    </recommendedName>
    <alternativeName>
        <fullName evidence="12">ATP synthase F0 sector subunit a</fullName>
    </alternativeName>
    <alternativeName>
        <fullName evidence="12">F-ATPase subunit 6</fullName>
    </alternativeName>
</protein>
<accession>A0ABM9DB13</accession>
<comment type="function">
    <text evidence="12 13">Key component of the proton channel; it plays a direct role in the translocation of protons across the membrane.</text>
</comment>
<dbReference type="PANTHER" id="PTHR42823">
    <property type="entry name" value="ATP SYNTHASE SUBUNIT A, CHLOROPLASTIC"/>
    <property type="match status" value="1"/>
</dbReference>
<keyword evidence="8 12" id="KW-1133">Transmembrane helix</keyword>
<dbReference type="SUPFAM" id="SSF81336">
    <property type="entry name" value="F1F0 ATP synthase subunit A"/>
    <property type="match status" value="1"/>
</dbReference>
<gene>
    <name evidence="12 14" type="primary">atpB</name>
    <name evidence="14" type="ORF">GEAMG1_2602</name>
</gene>
<feature type="transmembrane region" description="Helical" evidence="12">
    <location>
        <begin position="142"/>
        <end position="164"/>
    </location>
</feature>
<dbReference type="Gene3D" id="1.20.120.220">
    <property type="entry name" value="ATP synthase, F0 complex, subunit A"/>
    <property type="match status" value="1"/>
</dbReference>
<dbReference type="HAMAP" id="MF_01393">
    <property type="entry name" value="ATP_synth_a_bact"/>
    <property type="match status" value="1"/>
</dbReference>
<evidence type="ECO:0000313" key="14">
    <source>
        <dbReference type="EMBL" id="CAH2032438.1"/>
    </source>
</evidence>
<dbReference type="CDD" id="cd00310">
    <property type="entry name" value="ATP-synt_Fo_a_6"/>
    <property type="match status" value="1"/>
</dbReference>
<evidence type="ECO:0000313" key="15">
    <source>
        <dbReference type="Proteomes" id="UP001295463"/>
    </source>
</evidence>
<dbReference type="PRINTS" id="PR00123">
    <property type="entry name" value="ATPASEA"/>
</dbReference>
<keyword evidence="7 12" id="KW-0375">Hydrogen ion transport</keyword>
<keyword evidence="15" id="KW-1185">Reference proteome</keyword>
<dbReference type="Proteomes" id="UP001295463">
    <property type="component" value="Chromosome"/>
</dbReference>
<evidence type="ECO:0000256" key="13">
    <source>
        <dbReference type="RuleBase" id="RU000483"/>
    </source>
</evidence>
<dbReference type="InterPro" id="IPR000568">
    <property type="entry name" value="ATP_synth_F0_asu"/>
</dbReference>
<keyword evidence="4 12" id="KW-1003">Cell membrane</keyword>
<dbReference type="EMBL" id="OW150024">
    <property type="protein sequence ID" value="CAH2032438.1"/>
    <property type="molecule type" value="Genomic_DNA"/>
</dbReference>
<evidence type="ECO:0000256" key="2">
    <source>
        <dbReference type="ARBA" id="ARBA00006810"/>
    </source>
</evidence>
<feature type="transmembrane region" description="Helical" evidence="12">
    <location>
        <begin position="27"/>
        <end position="46"/>
    </location>
</feature>
<keyword evidence="11 12" id="KW-0066">ATP synthesis</keyword>
<evidence type="ECO:0000256" key="4">
    <source>
        <dbReference type="ARBA" id="ARBA00022475"/>
    </source>
</evidence>
<evidence type="ECO:0000256" key="12">
    <source>
        <dbReference type="HAMAP-Rule" id="MF_01393"/>
    </source>
</evidence>
<name>A0ABM9DB13_9BACT</name>
<keyword evidence="9 12" id="KW-0406">Ion transport</keyword>
<evidence type="ECO:0000256" key="9">
    <source>
        <dbReference type="ARBA" id="ARBA00023065"/>
    </source>
</evidence>
<feature type="transmembrane region" description="Helical" evidence="12">
    <location>
        <begin position="112"/>
        <end position="130"/>
    </location>
</feature>
<proteinExistence type="inferred from homology"/>
<dbReference type="RefSeq" id="WP_305733189.1">
    <property type="nucleotide sequence ID" value="NZ_OW150024.1"/>
</dbReference>
<dbReference type="NCBIfam" id="TIGR01131">
    <property type="entry name" value="ATP_synt_6_or_A"/>
    <property type="match status" value="1"/>
</dbReference>
<evidence type="ECO:0000256" key="7">
    <source>
        <dbReference type="ARBA" id="ARBA00022781"/>
    </source>
</evidence>
<reference evidence="14 15" key="1">
    <citation type="submission" date="2022-03" db="EMBL/GenBank/DDBJ databases">
        <authorList>
            <person name="Koch H."/>
        </authorList>
    </citation>
    <scope>NUCLEOTIDE SEQUENCE [LARGE SCALE GENOMIC DNA]</scope>
    <source>
        <strain evidence="14 15">G1</strain>
    </source>
</reference>
<evidence type="ECO:0000256" key="5">
    <source>
        <dbReference type="ARBA" id="ARBA00022547"/>
    </source>
</evidence>
<dbReference type="InterPro" id="IPR045082">
    <property type="entry name" value="ATP_syn_F0_a_bact/chloroplast"/>
</dbReference>
<evidence type="ECO:0000256" key="3">
    <source>
        <dbReference type="ARBA" id="ARBA00022448"/>
    </source>
</evidence>
<dbReference type="InterPro" id="IPR035908">
    <property type="entry name" value="F0_ATP_A_sf"/>
</dbReference>
<dbReference type="InterPro" id="IPR023011">
    <property type="entry name" value="ATP_synth_F0_asu_AS"/>
</dbReference>
<evidence type="ECO:0000256" key="6">
    <source>
        <dbReference type="ARBA" id="ARBA00022692"/>
    </source>
</evidence>
<comment type="subcellular location">
    <subcellularLocation>
        <location evidence="12 13">Cell membrane</location>
        <topology evidence="12 13">Multi-pass membrane protein</topology>
    </subcellularLocation>
    <subcellularLocation>
        <location evidence="1">Membrane</location>
        <topology evidence="1">Multi-pass membrane protein</topology>
    </subcellularLocation>
</comment>
<feature type="transmembrane region" description="Helical" evidence="12">
    <location>
        <begin position="176"/>
        <end position="195"/>
    </location>
</feature>
<feature type="transmembrane region" description="Helical" evidence="12">
    <location>
        <begin position="81"/>
        <end position="106"/>
    </location>
</feature>
<evidence type="ECO:0000256" key="1">
    <source>
        <dbReference type="ARBA" id="ARBA00004141"/>
    </source>
</evidence>
<dbReference type="PANTHER" id="PTHR42823:SF3">
    <property type="entry name" value="ATP SYNTHASE SUBUNIT A, CHLOROPLASTIC"/>
    <property type="match status" value="1"/>
</dbReference>
<evidence type="ECO:0000256" key="11">
    <source>
        <dbReference type="ARBA" id="ARBA00023310"/>
    </source>
</evidence>
<dbReference type="PROSITE" id="PS00449">
    <property type="entry name" value="ATPASE_A"/>
    <property type="match status" value="1"/>
</dbReference>
<feature type="transmembrane region" description="Helical" evidence="12">
    <location>
        <begin position="202"/>
        <end position="225"/>
    </location>
</feature>
<keyword evidence="6 12" id="KW-0812">Transmembrane</keyword>
<organism evidence="14 15">
    <name type="scientific">Trichlorobacter ammonificans</name>
    <dbReference type="NCBI Taxonomy" id="2916410"/>
    <lineage>
        <taxon>Bacteria</taxon>
        <taxon>Pseudomonadati</taxon>
        <taxon>Thermodesulfobacteriota</taxon>
        <taxon>Desulfuromonadia</taxon>
        <taxon>Geobacterales</taxon>
        <taxon>Geobacteraceae</taxon>
        <taxon>Trichlorobacter</taxon>
    </lineage>
</organism>